<feature type="non-terminal residue" evidence="1">
    <location>
        <position position="25"/>
    </location>
</feature>
<evidence type="ECO:0000313" key="1">
    <source>
        <dbReference type="EMBL" id="SVB98937.1"/>
    </source>
</evidence>
<dbReference type="AlphaFoldDB" id="A0A382II67"/>
<gene>
    <name evidence="1" type="ORF">METZ01_LOCUS251791</name>
</gene>
<protein>
    <submittedName>
        <fullName evidence="1">Uncharacterized protein</fullName>
    </submittedName>
</protein>
<organism evidence="1">
    <name type="scientific">marine metagenome</name>
    <dbReference type="NCBI Taxonomy" id="408172"/>
    <lineage>
        <taxon>unclassified sequences</taxon>
        <taxon>metagenomes</taxon>
        <taxon>ecological metagenomes</taxon>
    </lineage>
</organism>
<accession>A0A382II67</accession>
<proteinExistence type="predicted"/>
<dbReference type="EMBL" id="UINC01067348">
    <property type="protein sequence ID" value="SVB98937.1"/>
    <property type="molecule type" value="Genomic_DNA"/>
</dbReference>
<sequence>MIKKNKQEYKISIYEKIITVFLGYL</sequence>
<reference evidence="1" key="1">
    <citation type="submission" date="2018-05" db="EMBL/GenBank/DDBJ databases">
        <authorList>
            <person name="Lanie J.A."/>
            <person name="Ng W.-L."/>
            <person name="Kazmierczak K.M."/>
            <person name="Andrzejewski T.M."/>
            <person name="Davidsen T.M."/>
            <person name="Wayne K.J."/>
            <person name="Tettelin H."/>
            <person name="Glass J.I."/>
            <person name="Rusch D."/>
            <person name="Podicherti R."/>
            <person name="Tsui H.-C.T."/>
            <person name="Winkler M.E."/>
        </authorList>
    </citation>
    <scope>NUCLEOTIDE SEQUENCE</scope>
</reference>
<name>A0A382II67_9ZZZZ</name>